<reference evidence="16" key="1">
    <citation type="journal article" date="2019" name="Int. J. Syst. Evol. Microbiol.">
        <title>The Global Catalogue of Microorganisms (GCM) 10K type strain sequencing project: providing services to taxonomists for standard genome sequencing and annotation.</title>
        <authorList>
            <consortium name="The Broad Institute Genomics Platform"/>
            <consortium name="The Broad Institute Genome Sequencing Center for Infectious Disease"/>
            <person name="Wu L."/>
            <person name="Ma J."/>
        </authorList>
    </citation>
    <scope>NUCLEOTIDE SEQUENCE [LARGE SCALE GENOMIC DNA]</scope>
    <source>
        <strain evidence="16">JCM 17738</strain>
    </source>
</reference>
<dbReference type="EC" id="5.6.2.4" evidence="11"/>
<dbReference type="EMBL" id="BAABFX010000023">
    <property type="protein sequence ID" value="GAA4393918.1"/>
    <property type="molecule type" value="Genomic_DNA"/>
</dbReference>
<feature type="domain" description="UvrD-like helicase ATP-binding" evidence="13">
    <location>
        <begin position="59"/>
        <end position="351"/>
    </location>
</feature>
<evidence type="ECO:0000256" key="11">
    <source>
        <dbReference type="RuleBase" id="RU364053"/>
    </source>
</evidence>
<feature type="compositionally biased region" description="Gly residues" evidence="12">
    <location>
        <begin position="35"/>
        <end position="46"/>
    </location>
</feature>
<comment type="caution">
    <text evidence="15">The sequence shown here is derived from an EMBL/GenBank/DDBJ whole genome shotgun (WGS) entry which is preliminary data.</text>
</comment>
<dbReference type="PANTHER" id="PTHR11070">
    <property type="entry name" value="UVRD / RECB / PCRA DNA HELICASE FAMILY MEMBER"/>
    <property type="match status" value="1"/>
</dbReference>
<dbReference type="Pfam" id="PF21196">
    <property type="entry name" value="PcrA_UvrD_tudor"/>
    <property type="match status" value="1"/>
</dbReference>
<dbReference type="PROSITE" id="PS51198">
    <property type="entry name" value="UVRD_HELICASE_ATP_BIND"/>
    <property type="match status" value="1"/>
</dbReference>
<evidence type="ECO:0000256" key="5">
    <source>
        <dbReference type="ARBA" id="ARBA00022840"/>
    </source>
</evidence>
<feature type="domain" description="UvrD-like helicase C-terminal" evidence="14">
    <location>
        <begin position="352"/>
        <end position="638"/>
    </location>
</feature>
<keyword evidence="5 10" id="KW-0067">ATP-binding</keyword>
<dbReference type="Gene3D" id="3.40.50.300">
    <property type="entry name" value="P-loop containing nucleotide triphosphate hydrolases"/>
    <property type="match status" value="2"/>
</dbReference>
<dbReference type="PANTHER" id="PTHR11070:SF2">
    <property type="entry name" value="ATP-DEPENDENT DNA HELICASE SRS2"/>
    <property type="match status" value="1"/>
</dbReference>
<evidence type="ECO:0000256" key="9">
    <source>
        <dbReference type="ARBA" id="ARBA00048988"/>
    </source>
</evidence>
<dbReference type="InterPro" id="IPR000212">
    <property type="entry name" value="DNA_helicase_UvrD/REP"/>
</dbReference>
<organism evidence="15 16">
    <name type="scientific">Ornithinibacter aureus</name>
    <dbReference type="NCBI Taxonomy" id="622664"/>
    <lineage>
        <taxon>Bacteria</taxon>
        <taxon>Bacillati</taxon>
        <taxon>Actinomycetota</taxon>
        <taxon>Actinomycetes</taxon>
        <taxon>Micrococcales</taxon>
        <taxon>Intrasporangiaceae</taxon>
        <taxon>Ornithinibacter</taxon>
    </lineage>
</organism>
<protein>
    <recommendedName>
        <fullName evidence="11">ATP-dependent DNA helicase</fullName>
        <ecNumber evidence="11">5.6.2.4</ecNumber>
    </recommendedName>
</protein>
<feature type="binding site" evidence="10">
    <location>
        <begin position="80"/>
        <end position="87"/>
    </location>
    <ligand>
        <name>ATP</name>
        <dbReference type="ChEBI" id="CHEBI:30616"/>
    </ligand>
</feature>
<dbReference type="SUPFAM" id="SSF52540">
    <property type="entry name" value="P-loop containing nucleoside triphosphate hydrolases"/>
    <property type="match status" value="1"/>
</dbReference>
<dbReference type="Pfam" id="PF13361">
    <property type="entry name" value="UvrD_C"/>
    <property type="match status" value="2"/>
</dbReference>
<evidence type="ECO:0000259" key="14">
    <source>
        <dbReference type="PROSITE" id="PS51217"/>
    </source>
</evidence>
<dbReference type="InterPro" id="IPR005751">
    <property type="entry name" value="ATP-dep_DNA_helicase_PcrA"/>
</dbReference>
<dbReference type="PROSITE" id="PS51217">
    <property type="entry name" value="UVRD_HELICASE_CTER"/>
    <property type="match status" value="1"/>
</dbReference>
<evidence type="ECO:0000256" key="8">
    <source>
        <dbReference type="ARBA" id="ARBA00034617"/>
    </source>
</evidence>
<proteinExistence type="inferred from homology"/>
<dbReference type="InterPro" id="IPR013986">
    <property type="entry name" value="DExx_box_DNA_helicase_dom_sf"/>
</dbReference>
<keyword evidence="7" id="KW-0413">Isomerase</keyword>
<evidence type="ECO:0000256" key="6">
    <source>
        <dbReference type="ARBA" id="ARBA00023125"/>
    </source>
</evidence>
<keyword evidence="2 10" id="KW-0547">Nucleotide-binding</keyword>
<dbReference type="Pfam" id="PF00580">
    <property type="entry name" value="UvrD-helicase"/>
    <property type="match status" value="1"/>
</dbReference>
<evidence type="ECO:0000313" key="16">
    <source>
        <dbReference type="Proteomes" id="UP001500390"/>
    </source>
</evidence>
<keyword evidence="16" id="KW-1185">Reference proteome</keyword>
<dbReference type="CDD" id="cd18807">
    <property type="entry name" value="SF1_C_UvrD"/>
    <property type="match status" value="1"/>
</dbReference>
<keyword evidence="6 11" id="KW-0238">DNA-binding</keyword>
<dbReference type="InterPro" id="IPR014017">
    <property type="entry name" value="DNA_helicase_UvrD-like_C"/>
</dbReference>
<evidence type="ECO:0000256" key="3">
    <source>
        <dbReference type="ARBA" id="ARBA00022801"/>
    </source>
</evidence>
<keyword evidence="3 10" id="KW-0378">Hydrolase</keyword>
<dbReference type="CDD" id="cd17932">
    <property type="entry name" value="DEXQc_UvrD"/>
    <property type="match status" value="1"/>
</dbReference>
<name>A0ABP8JQ07_9MICO</name>
<dbReference type="InterPro" id="IPR014016">
    <property type="entry name" value="UvrD-like_ATP-bd"/>
</dbReference>
<comment type="catalytic activity">
    <reaction evidence="8">
        <text>Couples ATP hydrolysis with the unwinding of duplex DNA by translocating in the 3'-5' direction.</text>
        <dbReference type="EC" id="5.6.2.4"/>
    </reaction>
</comment>
<dbReference type="RefSeq" id="WP_159903609.1">
    <property type="nucleotide sequence ID" value="NZ_BAABFX010000023.1"/>
</dbReference>
<evidence type="ECO:0000256" key="1">
    <source>
        <dbReference type="ARBA" id="ARBA00009922"/>
    </source>
</evidence>
<comment type="similarity">
    <text evidence="1 11">Belongs to the helicase family. UvrD subfamily.</text>
</comment>
<comment type="catalytic activity">
    <reaction evidence="9 11">
        <text>ATP + H2O = ADP + phosphate + H(+)</text>
        <dbReference type="Rhea" id="RHEA:13065"/>
        <dbReference type="ChEBI" id="CHEBI:15377"/>
        <dbReference type="ChEBI" id="CHEBI:15378"/>
        <dbReference type="ChEBI" id="CHEBI:30616"/>
        <dbReference type="ChEBI" id="CHEBI:43474"/>
        <dbReference type="ChEBI" id="CHEBI:456216"/>
        <dbReference type="EC" id="5.6.2.4"/>
    </reaction>
</comment>
<evidence type="ECO:0000313" key="15">
    <source>
        <dbReference type="EMBL" id="GAA4393918.1"/>
    </source>
</evidence>
<feature type="region of interest" description="Disordered" evidence="12">
    <location>
        <begin position="29"/>
        <end position="52"/>
    </location>
</feature>
<accession>A0ABP8JQ07</accession>
<dbReference type="NCBIfam" id="TIGR01073">
    <property type="entry name" value="pcrA"/>
    <property type="match status" value="1"/>
</dbReference>
<dbReference type="GO" id="GO:0004386">
    <property type="term" value="F:helicase activity"/>
    <property type="evidence" value="ECO:0007669"/>
    <property type="project" value="UniProtKB-KW"/>
</dbReference>
<dbReference type="Gene3D" id="1.10.486.10">
    <property type="entry name" value="PCRA, domain 4"/>
    <property type="match status" value="1"/>
</dbReference>
<keyword evidence="4 10" id="KW-0347">Helicase</keyword>
<dbReference type="InterPro" id="IPR027417">
    <property type="entry name" value="P-loop_NTPase"/>
</dbReference>
<dbReference type="Proteomes" id="UP001500390">
    <property type="component" value="Unassembled WGS sequence"/>
</dbReference>
<evidence type="ECO:0000259" key="13">
    <source>
        <dbReference type="PROSITE" id="PS51198"/>
    </source>
</evidence>
<gene>
    <name evidence="15" type="primary">pcrA</name>
    <name evidence="15" type="ORF">GCM10023153_14390</name>
</gene>
<evidence type="ECO:0000256" key="2">
    <source>
        <dbReference type="ARBA" id="ARBA00022741"/>
    </source>
</evidence>
<evidence type="ECO:0000256" key="4">
    <source>
        <dbReference type="ARBA" id="ARBA00022806"/>
    </source>
</evidence>
<sequence length="807" mass="89137">MSTLFDGLDFGELDPAKVDASGVPTWAQAAAAGRGPDGGPAAGAGERGPVRTDPEELLVGLNPQQREAVLHDGGPLLIVAGAGSGKTRVLTQRIAHLMAARGVQPGQILAITFTNKAAAEMRERVSALVGPRAKAMWVMTFHSACVRILRREADKVGMRSTFSIYDAADSQRLMSMVLRDLDLDPKRYNPRSFSHQVSNLKNELIDEETFASRTGEASPHQEQVLAEAYSMYQRRLRQANAMDFDDLIMTTVHMFQAFPDVGEHYRRRFRHVMVDEYQDTNHAQYQLIRELVGSDQTRAEHGVEPSELVVVGDADQSIYAFRGATIRNIEEFEVDYPDARTILLEQNYRSTQTILQAANAVIARNEKRRKKNLWSESGDGARIVGYVGDNEHDEASFVARTIDRLGDEHGIRPRDVAVFYRTNAQSRALEEVFVRVGLPYKVVGGTRFYERREVKDALAYLRVLSNPTDTVNLRRILNVPKRGIGDRAEACVGALAERERIPFVAALGRPEDAPGIATRSVTAIKGFTALLESLGQVRDDEDAGVADLLEAVLDRSGYVAELRESRDPQDETRVENLAELVAVAQEFDEARRETGEVIALEDFLEQVSLVADADEIPDTEEAEAAGVVTLMTLHTAKGLEFPVVFLTGMEDGTFPHLRSLADPKELEEERRLAYVGITRARERLHLSRAAVRSAWGAPQYNPPSRFLDEIPAELLQWERELSGAAAVGRRDQRPAVATLAARPGVRSPGNRPVIALSAGDRVTHDSYGLGTVVRTLGEGDKTQAEVDFGGDLGVKRFVLRYAPLEKL</sequence>
<evidence type="ECO:0000256" key="10">
    <source>
        <dbReference type="PROSITE-ProRule" id="PRU00560"/>
    </source>
</evidence>
<evidence type="ECO:0000256" key="7">
    <source>
        <dbReference type="ARBA" id="ARBA00023235"/>
    </source>
</evidence>
<evidence type="ECO:0000256" key="12">
    <source>
        <dbReference type="SAM" id="MobiDB-lite"/>
    </source>
</evidence>
<dbReference type="Gene3D" id="1.10.10.160">
    <property type="match status" value="1"/>
</dbReference>